<proteinExistence type="predicted"/>
<evidence type="ECO:0000256" key="2">
    <source>
        <dbReference type="SAM" id="MobiDB-lite"/>
    </source>
</evidence>
<dbReference type="InterPro" id="IPR025913">
    <property type="entry name" value="Cep57_CLD"/>
</dbReference>
<dbReference type="GO" id="GO:0005813">
    <property type="term" value="C:centrosome"/>
    <property type="evidence" value="ECO:0007669"/>
    <property type="project" value="TreeGrafter"/>
</dbReference>
<reference evidence="4" key="1">
    <citation type="submission" date="2021-01" db="UniProtKB">
        <authorList>
            <consortium name="EnsemblMetazoa"/>
        </authorList>
    </citation>
    <scope>IDENTIFICATION</scope>
</reference>
<dbReference type="Proteomes" id="UP000594262">
    <property type="component" value="Unplaced"/>
</dbReference>
<accession>A0A7M5X133</accession>
<dbReference type="EnsemblMetazoa" id="CLYHEMT015521.1">
    <property type="protein sequence ID" value="CLYHEMP015521.1"/>
    <property type="gene ID" value="CLYHEMG015521"/>
</dbReference>
<feature type="coiled-coil region" evidence="1">
    <location>
        <begin position="80"/>
        <end position="128"/>
    </location>
</feature>
<dbReference type="GO" id="GO:0042802">
    <property type="term" value="F:identical protein binding"/>
    <property type="evidence" value="ECO:0007669"/>
    <property type="project" value="InterPro"/>
</dbReference>
<dbReference type="Pfam" id="PF14073">
    <property type="entry name" value="Cep57_CLD"/>
    <property type="match status" value="2"/>
</dbReference>
<protein>
    <recommendedName>
        <fullName evidence="3">Cep57 centrosome localisation domain-containing protein</fullName>
    </recommendedName>
</protein>
<feature type="region of interest" description="Disordered" evidence="2">
    <location>
        <begin position="135"/>
        <end position="155"/>
    </location>
</feature>
<dbReference type="PANTHER" id="PTHR19336">
    <property type="entry name" value="UNCHARACTERIZED DUF1167"/>
    <property type="match status" value="1"/>
</dbReference>
<feature type="region of interest" description="Disordered" evidence="2">
    <location>
        <begin position="309"/>
        <end position="333"/>
    </location>
</feature>
<feature type="compositionally biased region" description="Basic residues" evidence="2">
    <location>
        <begin position="323"/>
        <end position="333"/>
    </location>
</feature>
<feature type="region of interest" description="Disordered" evidence="2">
    <location>
        <begin position="183"/>
        <end position="232"/>
    </location>
</feature>
<dbReference type="GO" id="GO:0008017">
    <property type="term" value="F:microtubule binding"/>
    <property type="evidence" value="ECO:0007669"/>
    <property type="project" value="TreeGrafter"/>
</dbReference>
<keyword evidence="5" id="KW-1185">Reference proteome</keyword>
<name>A0A7M5X133_9CNID</name>
<evidence type="ECO:0000256" key="1">
    <source>
        <dbReference type="SAM" id="Coils"/>
    </source>
</evidence>
<feature type="compositionally biased region" description="Polar residues" evidence="2">
    <location>
        <begin position="211"/>
        <end position="232"/>
    </location>
</feature>
<feature type="compositionally biased region" description="Polar residues" evidence="2">
    <location>
        <begin position="136"/>
        <end position="148"/>
    </location>
</feature>
<evidence type="ECO:0000259" key="3">
    <source>
        <dbReference type="Pfam" id="PF14073"/>
    </source>
</evidence>
<dbReference type="GO" id="GO:0043015">
    <property type="term" value="F:gamma-tubulin binding"/>
    <property type="evidence" value="ECO:0007669"/>
    <property type="project" value="InterPro"/>
</dbReference>
<dbReference type="OrthoDB" id="76453at2759"/>
<dbReference type="InterPro" id="IPR051756">
    <property type="entry name" value="Centrosomal_MT-associated"/>
</dbReference>
<feature type="domain" description="Cep57 centrosome localisation" evidence="3">
    <location>
        <begin position="89"/>
        <end position="185"/>
    </location>
</feature>
<feature type="coiled-coil region" evidence="1">
    <location>
        <begin position="251"/>
        <end position="292"/>
    </location>
</feature>
<organism evidence="4 5">
    <name type="scientific">Clytia hemisphaerica</name>
    <dbReference type="NCBI Taxonomy" id="252671"/>
    <lineage>
        <taxon>Eukaryota</taxon>
        <taxon>Metazoa</taxon>
        <taxon>Cnidaria</taxon>
        <taxon>Hydrozoa</taxon>
        <taxon>Hydroidolina</taxon>
        <taxon>Leptothecata</taxon>
        <taxon>Obeliida</taxon>
        <taxon>Clytiidae</taxon>
        <taxon>Clytia</taxon>
    </lineage>
</organism>
<feature type="domain" description="Cep57 centrosome localisation" evidence="3">
    <location>
        <begin position="240"/>
        <end position="299"/>
    </location>
</feature>
<dbReference type="AlphaFoldDB" id="A0A7M5X133"/>
<dbReference type="PANTHER" id="PTHR19336:SF9">
    <property type="entry name" value="SPINDLE POLE BODY PROTEIN PPC89"/>
    <property type="match status" value="1"/>
</dbReference>
<evidence type="ECO:0000313" key="5">
    <source>
        <dbReference type="Proteomes" id="UP000594262"/>
    </source>
</evidence>
<sequence length="333" mass="37454">MQRSQNDQSPAKIEELYSSTQQKSFESIMRVPYQQKPPVYTNDARSIESPYTSLGSCRSSYASIKPNSYSSLRARSLKANAQHESKSKAVMQALQNLQDKIGALEVDRAKAENNLKSLTVETTEYKELLKQKHDLSTTSTVGSPCSSKHGSHTEELGNQLENAQHRCETLEKQLDYMRKMMQTQTTTAGNTKPPLSTPTTPNNRRTFHSPPATNDSAILSRSPRQSTVVARSPTRRIQLSAVQESPALEKLNGLEKEHLKLTASQSQAENKIRQLEEKIREESHCRKLLEDKAYELEQVVAQANLIDHKDPTPITNTGLKPTKTVKKKRKKKV</sequence>
<evidence type="ECO:0000313" key="4">
    <source>
        <dbReference type="EnsemblMetazoa" id="CLYHEMP015521.1"/>
    </source>
</evidence>
<feature type="compositionally biased region" description="Polar residues" evidence="2">
    <location>
        <begin position="183"/>
        <end position="204"/>
    </location>
</feature>
<keyword evidence="1" id="KW-0175">Coiled coil</keyword>